<evidence type="ECO:0000256" key="2">
    <source>
        <dbReference type="SAM" id="SignalP"/>
    </source>
</evidence>
<dbReference type="Gene3D" id="3.40.50.1110">
    <property type="entry name" value="SGNH hydrolase"/>
    <property type="match status" value="1"/>
</dbReference>
<dbReference type="InterPro" id="IPR036514">
    <property type="entry name" value="SGNH_hydro_sf"/>
</dbReference>
<dbReference type="InterPro" id="IPR001087">
    <property type="entry name" value="GDSL"/>
</dbReference>
<dbReference type="RefSeq" id="WP_148698125.1">
    <property type="nucleotide sequence ID" value="NZ_CP017834.1"/>
</dbReference>
<evidence type="ECO:0000313" key="4">
    <source>
        <dbReference type="Proteomes" id="UP000184731"/>
    </source>
</evidence>
<reference evidence="3 4" key="1">
    <citation type="submission" date="2016-10" db="EMBL/GenBank/DDBJ databases">
        <title>Silvanigrella aquatica sp. nov., isolated from a freshwater lake located in the Black Forest, Germany, description of Silvanigrellaceae fam. nov., Silvanigrellales ord. nov., reclassification of the order Bdellovibrionales in the class Oligoflexia, reclassification of the families Bacteriovoracaceae and Halobacteriovoraceae in the new order Bacteriovoracales ord. nov., and reclassification of the family Pseudobacteriovoracaceae in the order Oligoflexiales.</title>
        <authorList>
            <person name="Hahn M.W."/>
            <person name="Schmidt J."/>
            <person name="Koll U."/>
            <person name="Rohde M."/>
            <person name="Verbag S."/>
            <person name="Pitt A."/>
            <person name="Nakai R."/>
            <person name="Naganuma T."/>
            <person name="Lang E."/>
        </authorList>
    </citation>
    <scope>NUCLEOTIDE SEQUENCE [LARGE SCALE GENOMIC DNA]</scope>
    <source>
        <strain evidence="3 4">MWH-Nonnen-W8red</strain>
    </source>
</reference>
<name>A0A1L4D2D7_9BACT</name>
<protein>
    <recommendedName>
        <fullName evidence="5">GDSL family lipase</fullName>
    </recommendedName>
</protein>
<dbReference type="PANTHER" id="PTHR45648:SF22">
    <property type="entry name" value="GDSL LIPASE_ACYLHYDROLASE FAMILY PROTEIN (AFU_ORTHOLOGUE AFUA_4G14700)"/>
    <property type="match status" value="1"/>
</dbReference>
<dbReference type="Pfam" id="PF00657">
    <property type="entry name" value="Lipase_GDSL"/>
    <property type="match status" value="1"/>
</dbReference>
<evidence type="ECO:0000313" key="3">
    <source>
        <dbReference type="EMBL" id="APJ04369.1"/>
    </source>
</evidence>
<proteinExistence type="predicted"/>
<dbReference type="OrthoDB" id="5292073at2"/>
<dbReference type="KEGG" id="saqi:AXG55_10810"/>
<dbReference type="EMBL" id="CP017834">
    <property type="protein sequence ID" value="APJ04369.1"/>
    <property type="molecule type" value="Genomic_DNA"/>
</dbReference>
<dbReference type="AlphaFoldDB" id="A0A1L4D2D7"/>
<organism evidence="3 4">
    <name type="scientific">Silvanigrella aquatica</name>
    <dbReference type="NCBI Taxonomy" id="1915309"/>
    <lineage>
        <taxon>Bacteria</taxon>
        <taxon>Pseudomonadati</taxon>
        <taxon>Bdellovibrionota</taxon>
        <taxon>Oligoflexia</taxon>
        <taxon>Silvanigrellales</taxon>
        <taxon>Silvanigrellaceae</taxon>
        <taxon>Silvanigrella</taxon>
    </lineage>
</organism>
<feature type="signal peptide" evidence="2">
    <location>
        <begin position="1"/>
        <end position="20"/>
    </location>
</feature>
<dbReference type="GO" id="GO:0016788">
    <property type="term" value="F:hydrolase activity, acting on ester bonds"/>
    <property type="evidence" value="ECO:0007669"/>
    <property type="project" value="InterPro"/>
</dbReference>
<evidence type="ECO:0008006" key="5">
    <source>
        <dbReference type="Google" id="ProtNLM"/>
    </source>
</evidence>
<keyword evidence="1" id="KW-0378">Hydrolase</keyword>
<feature type="chain" id="PRO_5009858187" description="GDSL family lipase" evidence="2">
    <location>
        <begin position="21"/>
        <end position="323"/>
    </location>
</feature>
<dbReference type="STRING" id="1915309.AXG55_10810"/>
<dbReference type="PANTHER" id="PTHR45648">
    <property type="entry name" value="GDSL LIPASE/ACYLHYDROLASE FAMILY PROTEIN (AFU_ORTHOLOGUE AFUA_4G14700)"/>
    <property type="match status" value="1"/>
</dbReference>
<evidence type="ECO:0000256" key="1">
    <source>
        <dbReference type="ARBA" id="ARBA00022801"/>
    </source>
</evidence>
<accession>A0A1L4D2D7</accession>
<gene>
    <name evidence="3" type="ORF">AXG55_10810</name>
</gene>
<sequence length="323" mass="36476">MKLKLFPILLSIYFCFSIRASETKLAIKNIVVFGDSLSDNGNYFNASKSTIKPMPLPPYVDGRATNGAVWVEYLAQAIGAKLEDYAYLGALTSGKNPRYPEAIELTEQIDNYLKKNKDKNLNSDNTLYVVWAGANNIFTMDFKKPLQTSKSLWNISGDIIKGVEKLKDKGARYIMVANLPDLGRIALTKDVESYKNMKWVLSTIVRIENLFIGRRVHHFNGAHKDDNIKVVLFDAKSMLINIEKNPTQFFVKNTENSCYVGVPSNTPNPNVACDTPKDHLFWDLVHPSTKIHCFAAYEIQKNLAEHDILNPPNKIQLDKCAQL</sequence>
<keyword evidence="2" id="KW-0732">Signal</keyword>
<dbReference type="InterPro" id="IPR051058">
    <property type="entry name" value="GDSL_Est/Lipase"/>
</dbReference>
<dbReference type="Proteomes" id="UP000184731">
    <property type="component" value="Chromosome"/>
</dbReference>
<dbReference type="SUPFAM" id="SSF52266">
    <property type="entry name" value="SGNH hydrolase"/>
    <property type="match status" value="1"/>
</dbReference>
<dbReference type="CDD" id="cd01846">
    <property type="entry name" value="fatty_acyltransferase_like"/>
    <property type="match status" value="1"/>
</dbReference>
<keyword evidence="4" id="KW-1185">Reference proteome</keyword>